<evidence type="ECO:0000313" key="3">
    <source>
        <dbReference type="Proteomes" id="UP000297070"/>
    </source>
</evidence>
<feature type="compositionally biased region" description="Basic and acidic residues" evidence="1">
    <location>
        <begin position="41"/>
        <end position="51"/>
    </location>
</feature>
<accession>A0A4D6E2Q4</accession>
<name>A0A4D6E2Q4_9CAUD</name>
<dbReference type="Proteomes" id="UP000297070">
    <property type="component" value="Segment"/>
</dbReference>
<gene>
    <name evidence="2" type="primary">203</name>
    <name evidence="2" type="ORF">SEA_GODONK_203</name>
</gene>
<protein>
    <submittedName>
        <fullName evidence="2">Uncharacterized protein</fullName>
    </submittedName>
</protein>
<dbReference type="GeneID" id="55013039"/>
<feature type="region of interest" description="Disordered" evidence="1">
    <location>
        <begin position="20"/>
        <end position="82"/>
    </location>
</feature>
<reference evidence="2 3" key="1">
    <citation type="submission" date="2019-03" db="EMBL/GenBank/DDBJ databases">
        <authorList>
            <person name="Douthitt C."/>
            <person name="D'Elia T."/>
            <person name="Bockoras C."/>
            <person name="Boss C."/>
            <person name="Clemons M."/>
            <person name="Green W."/>
            <person name="Harel H."/>
            <person name="Larralde J."/>
            <person name="Lopez M."/>
            <person name="Magana D."/>
            <person name="Miguel M."/>
            <person name="Muschweck L."/>
            <person name="Olivos K."/>
            <person name="Racette D."/>
            <person name="Reynolds M."/>
            <person name="Ru Y."/>
            <person name="Santana M."/>
            <person name="Simon R."/>
            <person name="Smotrilla K."/>
            <person name="Sufficool B."/>
            <person name="Tamayo B."/>
            <person name="Tirado E."/>
            <person name="Vajanyi M."/>
            <person name="Weger M."/>
            <person name="Wehr A."/>
            <person name="Whitaker K."/>
            <person name="Garlena R.A."/>
            <person name="Russell D.A."/>
            <person name="Pope W.H."/>
            <person name="Jacobs-Sera D."/>
            <person name="Hatfull G.F."/>
        </authorList>
    </citation>
    <scope>NUCLEOTIDE SEQUENCE [LARGE SCALE GENOMIC DNA]</scope>
</reference>
<dbReference type="RefSeq" id="YP_009821556.1">
    <property type="nucleotide sequence ID" value="NC_048176.1"/>
</dbReference>
<evidence type="ECO:0000313" key="2">
    <source>
        <dbReference type="EMBL" id="QBZ72791.1"/>
    </source>
</evidence>
<organism evidence="2 3">
    <name type="scientific">Gordonia phage GodonK</name>
    <dbReference type="NCBI Taxonomy" id="2562192"/>
    <lineage>
        <taxon>Viruses</taxon>
        <taxon>Duplodnaviria</taxon>
        <taxon>Heunggongvirae</taxon>
        <taxon>Uroviricota</taxon>
        <taxon>Caudoviricetes</taxon>
        <taxon>Godonkavirus</taxon>
        <taxon>Godonkavirus godonK</taxon>
    </lineage>
</organism>
<evidence type="ECO:0000256" key="1">
    <source>
        <dbReference type="SAM" id="MobiDB-lite"/>
    </source>
</evidence>
<dbReference type="EMBL" id="MK620899">
    <property type="protein sequence ID" value="QBZ72791.1"/>
    <property type="molecule type" value="Genomic_DNA"/>
</dbReference>
<dbReference type="KEGG" id="vg:55013039"/>
<sequence length="82" mass="9218">MFVRSSLRFLGVTVFRFRLEMGDNDAPSPDGSEDQPLTLVMHERSDDDGPRDGGSVTSDTMPFGFANRRDNDDDDDEEDDDD</sequence>
<proteinExistence type="predicted"/>
<keyword evidence="3" id="KW-1185">Reference proteome</keyword>
<feature type="compositionally biased region" description="Acidic residues" evidence="1">
    <location>
        <begin position="72"/>
        <end position="82"/>
    </location>
</feature>